<sequence>MKKNYILFMKKLMIMSAFALMASASLNNTQAQVKPGNGAGQLYIDSDGCYYTITHHSMLWGLIQWDTRDDFGCGSGFA</sequence>
<accession>A0ABS9C642</accession>
<name>A0ABS9C642_9FLAO</name>
<evidence type="ECO:0000313" key="3">
    <source>
        <dbReference type="Proteomes" id="UP001430374"/>
    </source>
</evidence>
<comment type="caution">
    <text evidence="2">The sequence shown here is derived from an EMBL/GenBank/DDBJ whole genome shotgun (WGS) entry which is preliminary data.</text>
</comment>
<feature type="chain" id="PRO_5045837759" evidence="1">
    <location>
        <begin position="20"/>
        <end position="78"/>
    </location>
</feature>
<feature type="signal peptide" evidence="1">
    <location>
        <begin position="1"/>
        <end position="19"/>
    </location>
</feature>
<proteinExistence type="predicted"/>
<dbReference type="RefSeq" id="WP_235130930.1">
    <property type="nucleotide sequence ID" value="NZ_JACSGT010000001.1"/>
</dbReference>
<protein>
    <submittedName>
        <fullName evidence="2">Uncharacterized protein</fullName>
    </submittedName>
</protein>
<keyword evidence="1" id="KW-0732">Signal</keyword>
<evidence type="ECO:0000313" key="2">
    <source>
        <dbReference type="EMBL" id="MCF2219268.1"/>
    </source>
</evidence>
<evidence type="ECO:0000256" key="1">
    <source>
        <dbReference type="SAM" id="SignalP"/>
    </source>
</evidence>
<dbReference type="EMBL" id="JACSGT010000001">
    <property type="protein sequence ID" value="MCF2219268.1"/>
    <property type="molecule type" value="Genomic_DNA"/>
</dbReference>
<dbReference type="Proteomes" id="UP001430374">
    <property type="component" value="Unassembled WGS sequence"/>
</dbReference>
<reference evidence="2" key="1">
    <citation type="submission" date="2021-08" db="EMBL/GenBank/DDBJ databases">
        <title>Complete genome sequence of Chryseobacterium sp strain PS-8.</title>
        <authorList>
            <person name="Das S.K."/>
        </authorList>
    </citation>
    <scope>NUCLEOTIDE SEQUENCE</scope>
    <source>
        <strain evidence="2">PS-8</strain>
    </source>
</reference>
<gene>
    <name evidence="2" type="ORF">H9Q08_08115</name>
</gene>
<keyword evidence="3" id="KW-1185">Reference proteome</keyword>
<organism evidence="2 3">
    <name type="scientific">Chryseobacterium indicum</name>
    <dbReference type="NCBI Taxonomy" id="2766954"/>
    <lineage>
        <taxon>Bacteria</taxon>
        <taxon>Pseudomonadati</taxon>
        <taxon>Bacteroidota</taxon>
        <taxon>Flavobacteriia</taxon>
        <taxon>Flavobacteriales</taxon>
        <taxon>Weeksellaceae</taxon>
        <taxon>Chryseobacterium group</taxon>
        <taxon>Chryseobacterium</taxon>
    </lineage>
</organism>